<dbReference type="Gramene" id="Al_scaffold_0004_397">
    <property type="protein sequence ID" value="Al_scaffold_0004_397"/>
    <property type="gene ID" value="Al_scaffold_0004_397"/>
</dbReference>
<dbReference type="HOGENOM" id="CLU_2253795_0_0_1"/>
<keyword evidence="2" id="KW-1185">Reference proteome</keyword>
<gene>
    <name evidence="1" type="ORF">ARALYDRAFT_667678</name>
</gene>
<dbReference type="Proteomes" id="UP000008694">
    <property type="component" value="Unassembled WGS sequence"/>
</dbReference>
<reference evidence="2" key="1">
    <citation type="journal article" date="2011" name="Nat. Genet.">
        <title>The Arabidopsis lyrata genome sequence and the basis of rapid genome size change.</title>
        <authorList>
            <person name="Hu T.T."/>
            <person name="Pattyn P."/>
            <person name="Bakker E.G."/>
            <person name="Cao J."/>
            <person name="Cheng J.-F."/>
            <person name="Clark R.M."/>
            <person name="Fahlgren N."/>
            <person name="Fawcett J.A."/>
            <person name="Grimwood J."/>
            <person name="Gundlach H."/>
            <person name="Haberer G."/>
            <person name="Hollister J.D."/>
            <person name="Ossowski S."/>
            <person name="Ottilar R.P."/>
            <person name="Salamov A.A."/>
            <person name="Schneeberger K."/>
            <person name="Spannagl M."/>
            <person name="Wang X."/>
            <person name="Yang L."/>
            <person name="Nasrallah M.E."/>
            <person name="Bergelson J."/>
            <person name="Carrington J.C."/>
            <person name="Gaut B.S."/>
            <person name="Schmutz J."/>
            <person name="Mayer K.F.X."/>
            <person name="Van de Peer Y."/>
            <person name="Grigoriev I.V."/>
            <person name="Nordborg M."/>
            <person name="Weigel D."/>
            <person name="Guo Y.-L."/>
        </authorList>
    </citation>
    <scope>NUCLEOTIDE SEQUENCE [LARGE SCALE GENOMIC DNA]</scope>
    <source>
        <strain evidence="2">cv. MN47</strain>
    </source>
</reference>
<dbReference type="SUPFAM" id="SSF52058">
    <property type="entry name" value="L domain-like"/>
    <property type="match status" value="1"/>
</dbReference>
<name>D7LGS8_ARALL</name>
<dbReference type="AlphaFoldDB" id="D7LGS8"/>
<dbReference type="Pfam" id="PF00560">
    <property type="entry name" value="LRR_1"/>
    <property type="match status" value="2"/>
</dbReference>
<dbReference type="PANTHER" id="PTHR48054">
    <property type="entry name" value="RECEPTOR KINASE-LIKE PROTEIN XA21"/>
    <property type="match status" value="1"/>
</dbReference>
<dbReference type="InterPro" id="IPR032675">
    <property type="entry name" value="LRR_dom_sf"/>
</dbReference>
<dbReference type="InterPro" id="IPR052592">
    <property type="entry name" value="LRR-RLK"/>
</dbReference>
<evidence type="ECO:0000313" key="2">
    <source>
        <dbReference type="Proteomes" id="UP000008694"/>
    </source>
</evidence>
<evidence type="ECO:0000313" key="1">
    <source>
        <dbReference type="EMBL" id="EFH56814.1"/>
    </source>
</evidence>
<sequence length="104" mass="11425">MEEKLSLIRLFYEPGVGMDAGYVIPSQDVLLTFINNFTGPINFGNTSSSSNLSGLDLSGNKFDGPIPESISKFLKLESLDISNNSFSGRFPTSLFKIPSLQWDL</sequence>
<dbReference type="Gene3D" id="3.80.10.10">
    <property type="entry name" value="Ribonuclease Inhibitor"/>
    <property type="match status" value="1"/>
</dbReference>
<accession>D7LGS8</accession>
<dbReference type="PANTHER" id="PTHR48054:SF12">
    <property type="entry name" value="PROTEIN KINASE DOMAIN-CONTAINING PROTEIN"/>
    <property type="match status" value="1"/>
</dbReference>
<dbReference type="EMBL" id="GL348716">
    <property type="protein sequence ID" value="EFH56814.1"/>
    <property type="molecule type" value="Genomic_DNA"/>
</dbReference>
<dbReference type="InterPro" id="IPR001611">
    <property type="entry name" value="Leu-rich_rpt"/>
</dbReference>
<organism evidence="2">
    <name type="scientific">Arabidopsis lyrata subsp. lyrata</name>
    <name type="common">Lyre-leaved rock-cress</name>
    <dbReference type="NCBI Taxonomy" id="81972"/>
    <lineage>
        <taxon>Eukaryota</taxon>
        <taxon>Viridiplantae</taxon>
        <taxon>Streptophyta</taxon>
        <taxon>Embryophyta</taxon>
        <taxon>Tracheophyta</taxon>
        <taxon>Spermatophyta</taxon>
        <taxon>Magnoliopsida</taxon>
        <taxon>eudicotyledons</taxon>
        <taxon>Gunneridae</taxon>
        <taxon>Pentapetalae</taxon>
        <taxon>rosids</taxon>
        <taxon>malvids</taxon>
        <taxon>Brassicales</taxon>
        <taxon>Brassicaceae</taxon>
        <taxon>Camelineae</taxon>
        <taxon>Arabidopsis</taxon>
    </lineage>
</organism>
<dbReference type="eggNOG" id="KOG0619">
    <property type="taxonomic scope" value="Eukaryota"/>
</dbReference>
<proteinExistence type="predicted"/>
<protein>
    <submittedName>
        <fullName evidence="1">Predicted protein</fullName>
    </submittedName>
</protein>